<evidence type="ECO:0000313" key="2">
    <source>
        <dbReference type="EMBL" id="OLL25384.1"/>
    </source>
</evidence>
<accession>A0A1U7LRW2</accession>
<proteinExistence type="predicted"/>
<protein>
    <recommendedName>
        <fullName evidence="1">PI31 proteasome regulator N-terminal domain-containing protein</fullName>
    </recommendedName>
</protein>
<dbReference type="Gene3D" id="3.40.1000.30">
    <property type="match status" value="1"/>
</dbReference>
<evidence type="ECO:0000259" key="1">
    <source>
        <dbReference type="Pfam" id="PF11566"/>
    </source>
</evidence>
<dbReference type="AlphaFoldDB" id="A0A1U7LRW2"/>
<sequence length="74" mass="7946">MSTNDALLPSNLINIIKAAVSAEEDSPSSSHELLKTPYEAIALLCHASMVAYGFHLLGFSEDDNLGISAFDSKY</sequence>
<feature type="domain" description="PI31 proteasome regulator N-terminal" evidence="1">
    <location>
        <begin position="33"/>
        <end position="65"/>
    </location>
</feature>
<evidence type="ECO:0000313" key="3">
    <source>
        <dbReference type="Proteomes" id="UP000186594"/>
    </source>
</evidence>
<comment type="caution">
    <text evidence="2">The sequence shown here is derived from an EMBL/GenBank/DDBJ whole genome shotgun (WGS) entry which is preliminary data.</text>
</comment>
<organism evidence="2 3">
    <name type="scientific">Neolecta irregularis (strain DAH-3)</name>
    <dbReference type="NCBI Taxonomy" id="1198029"/>
    <lineage>
        <taxon>Eukaryota</taxon>
        <taxon>Fungi</taxon>
        <taxon>Dikarya</taxon>
        <taxon>Ascomycota</taxon>
        <taxon>Taphrinomycotina</taxon>
        <taxon>Neolectales</taxon>
        <taxon>Neolectaceae</taxon>
        <taxon>Neolecta</taxon>
    </lineage>
</organism>
<gene>
    <name evidence="2" type="ORF">NEOLI_002487</name>
</gene>
<dbReference type="EMBL" id="LXFE01000418">
    <property type="protein sequence ID" value="OLL25384.1"/>
    <property type="molecule type" value="Genomic_DNA"/>
</dbReference>
<dbReference type="InterPro" id="IPR021625">
    <property type="entry name" value="PI31_Prot_N"/>
</dbReference>
<dbReference type="Proteomes" id="UP000186594">
    <property type="component" value="Unassembled WGS sequence"/>
</dbReference>
<dbReference type="OrthoDB" id="68090at2759"/>
<reference evidence="2 3" key="1">
    <citation type="submission" date="2016-04" db="EMBL/GenBank/DDBJ databases">
        <title>Evolutionary innovation and constraint leading to complex multicellularity in the Ascomycota.</title>
        <authorList>
            <person name="Cisse O."/>
            <person name="Nguyen A."/>
            <person name="Hewitt D.A."/>
            <person name="Jedd G."/>
            <person name="Stajich J.E."/>
        </authorList>
    </citation>
    <scope>NUCLEOTIDE SEQUENCE [LARGE SCALE GENOMIC DNA]</scope>
    <source>
        <strain evidence="2 3">DAH-3</strain>
    </source>
</reference>
<name>A0A1U7LRW2_NEOID</name>
<keyword evidence="3" id="KW-1185">Reference proteome</keyword>
<dbReference type="Pfam" id="PF11566">
    <property type="entry name" value="PI31_Prot_N"/>
    <property type="match status" value="1"/>
</dbReference>